<evidence type="ECO:0000256" key="4">
    <source>
        <dbReference type="ARBA" id="ARBA00022475"/>
    </source>
</evidence>
<dbReference type="PANTHER" id="PTHR33446:SF2">
    <property type="entry name" value="PROTEIN TONB"/>
    <property type="match status" value="1"/>
</dbReference>
<feature type="transmembrane region" description="Helical" evidence="11">
    <location>
        <begin position="39"/>
        <end position="58"/>
    </location>
</feature>
<proteinExistence type="inferred from homology"/>
<keyword evidence="8 11" id="KW-1133">Transmembrane helix</keyword>
<dbReference type="InterPro" id="IPR006260">
    <property type="entry name" value="TonB/TolA_C"/>
</dbReference>
<evidence type="ECO:0000256" key="3">
    <source>
        <dbReference type="ARBA" id="ARBA00022448"/>
    </source>
</evidence>
<keyword evidence="9 11" id="KW-0472">Membrane</keyword>
<evidence type="ECO:0000256" key="11">
    <source>
        <dbReference type="SAM" id="Phobius"/>
    </source>
</evidence>
<dbReference type="Pfam" id="PF03544">
    <property type="entry name" value="TonB_C"/>
    <property type="match status" value="1"/>
</dbReference>
<keyword evidence="3" id="KW-0813">Transport</keyword>
<dbReference type="Proteomes" id="UP001241110">
    <property type="component" value="Unassembled WGS sequence"/>
</dbReference>
<dbReference type="GO" id="GO:0015031">
    <property type="term" value="P:protein transport"/>
    <property type="evidence" value="ECO:0007669"/>
    <property type="project" value="UniProtKB-KW"/>
</dbReference>
<feature type="domain" description="TonB C-terminal" evidence="12">
    <location>
        <begin position="184"/>
        <end position="275"/>
    </location>
</feature>
<dbReference type="InterPro" id="IPR051045">
    <property type="entry name" value="TonB-dependent_transducer"/>
</dbReference>
<evidence type="ECO:0000256" key="8">
    <source>
        <dbReference type="ARBA" id="ARBA00022989"/>
    </source>
</evidence>
<organism evidence="13 14">
    <name type="scientific">Xanthocytophaga flava</name>
    <dbReference type="NCBI Taxonomy" id="3048013"/>
    <lineage>
        <taxon>Bacteria</taxon>
        <taxon>Pseudomonadati</taxon>
        <taxon>Bacteroidota</taxon>
        <taxon>Cytophagia</taxon>
        <taxon>Cytophagales</taxon>
        <taxon>Rhodocytophagaceae</taxon>
        <taxon>Xanthocytophaga</taxon>
    </lineage>
</organism>
<reference evidence="13" key="1">
    <citation type="submission" date="2023-05" db="EMBL/GenBank/DDBJ databases">
        <authorList>
            <person name="Zhang X."/>
        </authorList>
    </citation>
    <scope>NUCLEOTIDE SEQUENCE</scope>
    <source>
        <strain evidence="13">YF14B1</strain>
    </source>
</reference>
<dbReference type="PROSITE" id="PS52015">
    <property type="entry name" value="TONB_CTD"/>
    <property type="match status" value="1"/>
</dbReference>
<keyword evidence="5" id="KW-0997">Cell inner membrane</keyword>
<evidence type="ECO:0000259" key="12">
    <source>
        <dbReference type="PROSITE" id="PS52015"/>
    </source>
</evidence>
<name>A0AAE3QLW9_9BACT</name>
<comment type="subcellular location">
    <subcellularLocation>
        <location evidence="1">Cell inner membrane</location>
        <topology evidence="1">Single-pass membrane protein</topology>
        <orientation evidence="1">Periplasmic side</orientation>
    </subcellularLocation>
</comment>
<evidence type="ECO:0000256" key="10">
    <source>
        <dbReference type="SAM" id="MobiDB-lite"/>
    </source>
</evidence>
<evidence type="ECO:0000313" key="14">
    <source>
        <dbReference type="Proteomes" id="UP001241110"/>
    </source>
</evidence>
<evidence type="ECO:0000256" key="6">
    <source>
        <dbReference type="ARBA" id="ARBA00022692"/>
    </source>
</evidence>
<accession>A0AAE3QLW9</accession>
<evidence type="ECO:0000256" key="2">
    <source>
        <dbReference type="ARBA" id="ARBA00006555"/>
    </source>
</evidence>
<evidence type="ECO:0000256" key="1">
    <source>
        <dbReference type="ARBA" id="ARBA00004383"/>
    </source>
</evidence>
<dbReference type="PANTHER" id="PTHR33446">
    <property type="entry name" value="PROTEIN TONB-RELATED"/>
    <property type="match status" value="1"/>
</dbReference>
<evidence type="ECO:0000256" key="9">
    <source>
        <dbReference type="ARBA" id="ARBA00023136"/>
    </source>
</evidence>
<dbReference type="GO" id="GO:0055085">
    <property type="term" value="P:transmembrane transport"/>
    <property type="evidence" value="ECO:0007669"/>
    <property type="project" value="InterPro"/>
</dbReference>
<feature type="region of interest" description="Disordered" evidence="10">
    <location>
        <begin position="136"/>
        <end position="163"/>
    </location>
</feature>
<dbReference type="RefSeq" id="WP_313974888.1">
    <property type="nucleotide sequence ID" value="NZ_JASJOS010000001.1"/>
</dbReference>
<evidence type="ECO:0000313" key="13">
    <source>
        <dbReference type="EMBL" id="MDJ1479033.1"/>
    </source>
</evidence>
<keyword evidence="7" id="KW-0653">Protein transport</keyword>
<keyword evidence="4" id="KW-1003">Cell membrane</keyword>
<dbReference type="SUPFAM" id="SSF74653">
    <property type="entry name" value="TolA/TonB C-terminal domain"/>
    <property type="match status" value="1"/>
</dbReference>
<comment type="similarity">
    <text evidence="2">Belongs to the TonB family.</text>
</comment>
<dbReference type="Gene3D" id="3.30.1150.10">
    <property type="match status" value="1"/>
</dbReference>
<keyword evidence="6 11" id="KW-0812">Transmembrane</keyword>
<evidence type="ECO:0000256" key="5">
    <source>
        <dbReference type="ARBA" id="ARBA00022519"/>
    </source>
</evidence>
<dbReference type="GO" id="GO:0098797">
    <property type="term" value="C:plasma membrane protein complex"/>
    <property type="evidence" value="ECO:0007669"/>
    <property type="project" value="TreeGrafter"/>
</dbReference>
<sequence length="275" mass="30790">MEKANTIALSLNDIIFENRNKSYGAYQLRSIYERYLQRATFLGVVAFSIVLAILWNMFKQVPEDSTTSETKDGQIELKRIEDIILPPPPVVPPPVVQQQQQVQTIDFREMQVVHEEDVPPKAEITRNEDIKDIEISNETKDGPPSTEDLMVDPNTSTNSIVGGLVDNPENTIFLTAEQMPEFPGGKEAMAKFLSKNLHFPPSAEQKGVSGVVYISFVVSNTGVVSDIKVLKGIDEACDKEAVRVVEKMPNWKPGRQNGRNVSVRYSLPLRFSITQ</sequence>
<protein>
    <submittedName>
        <fullName evidence="13">Energy transducer TonB</fullName>
    </submittedName>
</protein>
<dbReference type="EMBL" id="JASJOS010000001">
    <property type="protein sequence ID" value="MDJ1479033.1"/>
    <property type="molecule type" value="Genomic_DNA"/>
</dbReference>
<dbReference type="AlphaFoldDB" id="A0AAE3QLW9"/>
<evidence type="ECO:0000256" key="7">
    <source>
        <dbReference type="ARBA" id="ARBA00022927"/>
    </source>
</evidence>
<dbReference type="GO" id="GO:0031992">
    <property type="term" value="F:energy transducer activity"/>
    <property type="evidence" value="ECO:0007669"/>
    <property type="project" value="TreeGrafter"/>
</dbReference>
<comment type="caution">
    <text evidence="13">The sequence shown here is derived from an EMBL/GenBank/DDBJ whole genome shotgun (WGS) entry which is preliminary data.</text>
</comment>
<dbReference type="NCBIfam" id="TIGR01352">
    <property type="entry name" value="tonB_Cterm"/>
    <property type="match status" value="1"/>
</dbReference>
<dbReference type="InterPro" id="IPR037682">
    <property type="entry name" value="TonB_C"/>
</dbReference>
<gene>
    <name evidence="13" type="ORF">QNI16_00980</name>
</gene>